<dbReference type="Proteomes" id="UP000005337">
    <property type="component" value="Unassembled WGS sequence"/>
</dbReference>
<dbReference type="RefSeq" id="WP_003461760.1">
    <property type="nucleotide sequence ID" value="NZ_ABDW01000003.1"/>
</dbReference>
<protein>
    <submittedName>
        <fullName evidence="1">Uncharacterized protein</fullName>
    </submittedName>
</protein>
<evidence type="ECO:0000313" key="1">
    <source>
        <dbReference type="EMBL" id="EDT16223.1"/>
    </source>
</evidence>
<name>B1BPS4_CLOPF</name>
<evidence type="ECO:0000313" key="2">
    <source>
        <dbReference type="Proteomes" id="UP000005337"/>
    </source>
</evidence>
<gene>
    <name evidence="1" type="ORF">AC3_2539</name>
</gene>
<sequence length="63" mass="7532">MNERIYVDEKTVFNINNDKYIKNIINAINEAIKNKYQFLLFNNIIYFIDDLGIAHKTKIKISH</sequence>
<accession>B1BPS4</accession>
<comment type="caution">
    <text evidence="1">The sequence shown here is derived from an EMBL/GenBank/DDBJ whole genome shotgun (WGS) entry which is preliminary data.</text>
</comment>
<dbReference type="AlphaFoldDB" id="B1BPS4"/>
<proteinExistence type="predicted"/>
<dbReference type="EMBL" id="ABDW01000003">
    <property type="protein sequence ID" value="EDT16223.1"/>
    <property type="molecule type" value="Genomic_DNA"/>
</dbReference>
<organism evidence="1 2">
    <name type="scientific">Clostridium perfringens E str. JGS1987</name>
    <dbReference type="NCBI Taxonomy" id="451755"/>
    <lineage>
        <taxon>Bacteria</taxon>
        <taxon>Bacillati</taxon>
        <taxon>Bacillota</taxon>
        <taxon>Clostridia</taxon>
        <taxon>Eubacteriales</taxon>
        <taxon>Clostridiaceae</taxon>
        <taxon>Clostridium</taxon>
    </lineage>
</organism>
<reference evidence="1 2" key="1">
    <citation type="submission" date="2007-07" db="EMBL/GenBank/DDBJ databases">
        <title>Annotation of Clostridium perfringens E str. JGS1987.</title>
        <authorList>
            <person name="Paulsen I."/>
            <person name="Sebastian Y."/>
        </authorList>
    </citation>
    <scope>NUCLEOTIDE SEQUENCE [LARGE SCALE GENOMIC DNA]</scope>
    <source>
        <strain evidence="2">E str. JGS1987</strain>
    </source>
</reference>